<dbReference type="AlphaFoldDB" id="A0AAN6UEK3"/>
<feature type="compositionally biased region" description="Polar residues" evidence="1">
    <location>
        <begin position="258"/>
        <end position="271"/>
    </location>
</feature>
<feature type="region of interest" description="Disordered" evidence="1">
    <location>
        <begin position="962"/>
        <end position="1068"/>
    </location>
</feature>
<feature type="region of interest" description="Disordered" evidence="1">
    <location>
        <begin position="900"/>
        <end position="936"/>
    </location>
</feature>
<feature type="region of interest" description="Disordered" evidence="1">
    <location>
        <begin position="713"/>
        <end position="737"/>
    </location>
</feature>
<feature type="compositionally biased region" description="Basic and acidic residues" evidence="1">
    <location>
        <begin position="1010"/>
        <end position="1025"/>
    </location>
</feature>
<feature type="compositionally biased region" description="Polar residues" evidence="1">
    <location>
        <begin position="147"/>
        <end position="157"/>
    </location>
</feature>
<feature type="compositionally biased region" description="Polar residues" evidence="1">
    <location>
        <begin position="713"/>
        <end position="728"/>
    </location>
</feature>
<keyword evidence="3" id="KW-1185">Reference proteome</keyword>
<feature type="region of interest" description="Disordered" evidence="1">
    <location>
        <begin position="523"/>
        <end position="560"/>
    </location>
</feature>
<feature type="compositionally biased region" description="Polar residues" evidence="1">
    <location>
        <begin position="208"/>
        <end position="217"/>
    </location>
</feature>
<feature type="compositionally biased region" description="Low complexity" evidence="1">
    <location>
        <begin position="573"/>
        <end position="614"/>
    </location>
</feature>
<dbReference type="EMBL" id="MU853427">
    <property type="protein sequence ID" value="KAK4131234.1"/>
    <property type="molecule type" value="Genomic_DNA"/>
</dbReference>
<dbReference type="Proteomes" id="UP001304895">
    <property type="component" value="Unassembled WGS sequence"/>
</dbReference>
<reference evidence="2" key="2">
    <citation type="submission" date="2023-05" db="EMBL/GenBank/DDBJ databases">
        <authorList>
            <consortium name="Lawrence Berkeley National Laboratory"/>
            <person name="Steindorff A."/>
            <person name="Hensen N."/>
            <person name="Bonometti L."/>
            <person name="Westerberg I."/>
            <person name="Brannstrom I.O."/>
            <person name="Guillou S."/>
            <person name="Cros-Aarteil S."/>
            <person name="Calhoun S."/>
            <person name="Haridas S."/>
            <person name="Kuo A."/>
            <person name="Mondo S."/>
            <person name="Pangilinan J."/>
            <person name="Riley R."/>
            <person name="Labutti K."/>
            <person name="Andreopoulos B."/>
            <person name="Lipzen A."/>
            <person name="Chen C."/>
            <person name="Yanf M."/>
            <person name="Daum C."/>
            <person name="Ng V."/>
            <person name="Clum A."/>
            <person name="Ohm R."/>
            <person name="Martin F."/>
            <person name="Silar P."/>
            <person name="Natvig D."/>
            <person name="Lalanne C."/>
            <person name="Gautier V."/>
            <person name="Ament-Velasquez S.L."/>
            <person name="Kruys A."/>
            <person name="Hutchinson M.I."/>
            <person name="Powell A.J."/>
            <person name="Barry K."/>
            <person name="Miller A.N."/>
            <person name="Grigoriev I.V."/>
            <person name="Debuchy R."/>
            <person name="Gladieux P."/>
            <person name="Thoren M.H."/>
            <person name="Johannesson H."/>
        </authorList>
    </citation>
    <scope>NUCLEOTIDE SEQUENCE</scope>
    <source>
        <strain evidence="2">CBS 123565</strain>
    </source>
</reference>
<gene>
    <name evidence="2" type="ORF">BT67DRAFT_444998</name>
</gene>
<feature type="compositionally biased region" description="Low complexity" evidence="1">
    <location>
        <begin position="24"/>
        <end position="42"/>
    </location>
</feature>
<evidence type="ECO:0000313" key="3">
    <source>
        <dbReference type="Proteomes" id="UP001304895"/>
    </source>
</evidence>
<comment type="caution">
    <text evidence="2">The sequence shown here is derived from an EMBL/GenBank/DDBJ whole genome shotgun (WGS) entry which is preliminary data.</text>
</comment>
<feature type="region of interest" description="Disordered" evidence="1">
    <location>
        <begin position="573"/>
        <end position="633"/>
    </location>
</feature>
<proteinExistence type="predicted"/>
<reference evidence="2" key="1">
    <citation type="journal article" date="2023" name="Mol. Phylogenet. Evol.">
        <title>Genome-scale phylogeny and comparative genomics of the fungal order Sordariales.</title>
        <authorList>
            <person name="Hensen N."/>
            <person name="Bonometti L."/>
            <person name="Westerberg I."/>
            <person name="Brannstrom I.O."/>
            <person name="Guillou S."/>
            <person name="Cros-Aarteil S."/>
            <person name="Calhoun S."/>
            <person name="Haridas S."/>
            <person name="Kuo A."/>
            <person name="Mondo S."/>
            <person name="Pangilinan J."/>
            <person name="Riley R."/>
            <person name="LaButti K."/>
            <person name="Andreopoulos B."/>
            <person name="Lipzen A."/>
            <person name="Chen C."/>
            <person name="Yan M."/>
            <person name="Daum C."/>
            <person name="Ng V."/>
            <person name="Clum A."/>
            <person name="Steindorff A."/>
            <person name="Ohm R.A."/>
            <person name="Martin F."/>
            <person name="Silar P."/>
            <person name="Natvig D.O."/>
            <person name="Lalanne C."/>
            <person name="Gautier V."/>
            <person name="Ament-Velasquez S.L."/>
            <person name="Kruys A."/>
            <person name="Hutchinson M.I."/>
            <person name="Powell A.J."/>
            <person name="Barry K."/>
            <person name="Miller A.N."/>
            <person name="Grigoriev I.V."/>
            <person name="Debuchy R."/>
            <person name="Gladieux P."/>
            <person name="Hiltunen Thoren M."/>
            <person name="Johannesson H."/>
        </authorList>
    </citation>
    <scope>NUCLEOTIDE SEQUENCE</scope>
    <source>
        <strain evidence="2">CBS 123565</strain>
    </source>
</reference>
<sequence>MENNGAPSYGPGHGAPQYAPYRPPAVQHPQQLQHQQNQHPAPSGVQPSQYPRQNQYQPHPPLHADRLASLVAGMGVDNMIAASPRQQRKPVPGPGGPLEASPSIHTPQSQNQPALHPPTGHLFPPTPPYPSDASVTDTAHPLPPQQNAPHSGSSPEFSTPPALDEWPVTQTQFAPGMYATLSGPPPTHLESANPLFFTELQGSDPPKHSNQSTTPGIQHNDALPAQNPAPAAPDSEGLIVVDKPGPPDHEGLIPLYTAGSQQTHTPQSIPSIIQHPGPLPAAYGGPNTHQTRSTYPISNTTDIQPPYPYPSSSPANQHPAGDFHPPATSTPSPVAFTSPSTYTGHSSSPITQPHSPSPTHQATRMPGPPNPSTPPQTQPSSLPPPVPQGTVTGIYSPAAFPAKPPMFSSQTTPPGPTHAGTFPTPQPSAIPSTPSITPSSSFPHSQHNLLVPPRPRTSKPGKHTGASGSFSDFTSSVFSKDTVKWSKKTASRLGGAIKSAASQAHVAATNAQVAAQAASLQRQKSAAHAKAHSAVSNNTSGHGPATSVPQPVPGGQPQVWAVPAAPGVAAPSGPVRGGPYANPSVVPPNGSSPVGGASVQPAPQGQVPPAWQPGAPSPGVPNISPGGSALASNTAQAMGGTAQVLQPRVSVPSPEYFQGLGGQPTHHNAQGQHLRTVVPVSGQPTPPPQSHQQLPTNVAMPPHAAQSVPAQAQQHWGAVQAQTWSAQTPGVPISGPEHTAHFQHAAVPPSQFPGPSNQQAHIWAPAMTGPVSYPDPNAAPISGQQPASWQQPHPQWSVTTQPQQGFAPYPYQWNRQQQFAPPISSAVQHQHQQPQPQPQPQQFWAPTSYPLTSTPSHLLTGSGQTPPPAVNYQVSPYNVGPAYLQYPWQGQQQYPPGYVGQPQMPSNWQGGTTQPASHVGASQHQPGSLHSGGQVMEQGTGAVGVCSTSVAVPLEGGFATATAAGSKSERGGSGTGCDGSGGATGVSGTVEDGSAGSDSSGGNSAAGQKDGGKEEIICQTEDKESQGASAKSADKNPTVPEAGNQSVVGGTTAEPADARSQNNAATAP</sequence>
<feature type="compositionally biased region" description="Polar residues" evidence="1">
    <location>
        <begin position="1059"/>
        <end position="1068"/>
    </location>
</feature>
<accession>A0AAN6UEK3</accession>
<evidence type="ECO:0000313" key="2">
    <source>
        <dbReference type="EMBL" id="KAK4131234.1"/>
    </source>
</evidence>
<feature type="compositionally biased region" description="Polar residues" evidence="1">
    <location>
        <begin position="782"/>
        <end position="804"/>
    </location>
</feature>
<feature type="compositionally biased region" description="Pro residues" evidence="1">
    <location>
        <begin position="366"/>
        <end position="387"/>
    </location>
</feature>
<feature type="compositionally biased region" description="Polar residues" evidence="1">
    <location>
        <begin position="103"/>
        <end position="113"/>
    </location>
</feature>
<feature type="region of interest" description="Disordered" evidence="1">
    <location>
        <begin position="767"/>
        <end position="804"/>
    </location>
</feature>
<feature type="compositionally biased region" description="Low complexity" evidence="1">
    <location>
        <begin position="986"/>
        <end position="1007"/>
    </location>
</feature>
<evidence type="ECO:0000256" key="1">
    <source>
        <dbReference type="SAM" id="MobiDB-lite"/>
    </source>
</evidence>
<feature type="compositionally biased region" description="Low complexity" evidence="1">
    <location>
        <begin position="427"/>
        <end position="445"/>
    </location>
</feature>
<feature type="compositionally biased region" description="Polar residues" evidence="1">
    <location>
        <begin position="327"/>
        <end position="362"/>
    </location>
</feature>
<name>A0AAN6UEK3_9PEZI</name>
<feature type="compositionally biased region" description="Polar residues" evidence="1">
    <location>
        <begin position="906"/>
        <end position="928"/>
    </location>
</feature>
<feature type="compositionally biased region" description="Polar residues" evidence="1">
    <location>
        <begin position="287"/>
        <end position="303"/>
    </location>
</feature>
<feature type="region of interest" description="Disordered" evidence="1">
    <location>
        <begin position="1"/>
        <end position="468"/>
    </location>
</feature>
<feature type="compositionally biased region" description="Low complexity" evidence="1">
    <location>
        <begin position="222"/>
        <end position="233"/>
    </location>
</feature>
<feature type="compositionally biased region" description="Gly residues" evidence="1">
    <location>
        <begin position="971"/>
        <end position="985"/>
    </location>
</feature>
<organism evidence="2 3">
    <name type="scientific">Trichocladium antarcticum</name>
    <dbReference type="NCBI Taxonomy" id="1450529"/>
    <lineage>
        <taxon>Eukaryota</taxon>
        <taxon>Fungi</taxon>
        <taxon>Dikarya</taxon>
        <taxon>Ascomycota</taxon>
        <taxon>Pezizomycotina</taxon>
        <taxon>Sordariomycetes</taxon>
        <taxon>Sordariomycetidae</taxon>
        <taxon>Sordariales</taxon>
        <taxon>Chaetomiaceae</taxon>
        <taxon>Trichocladium</taxon>
    </lineage>
</organism>
<protein>
    <submittedName>
        <fullName evidence="2">Uncharacterized protein</fullName>
    </submittedName>
</protein>
<feature type="region of interest" description="Disordered" evidence="1">
    <location>
        <begin position="822"/>
        <end position="845"/>
    </location>
</feature>
<feature type="compositionally biased region" description="Polar residues" evidence="1">
    <location>
        <begin position="45"/>
        <end position="57"/>
    </location>
</feature>